<protein>
    <submittedName>
        <fullName evidence="1">Uncharacterized protein</fullName>
    </submittedName>
</protein>
<dbReference type="Gene3D" id="2.60.40.10">
    <property type="entry name" value="Immunoglobulins"/>
    <property type="match status" value="1"/>
</dbReference>
<dbReference type="SUPFAM" id="SSF49313">
    <property type="entry name" value="Cadherin-like"/>
    <property type="match status" value="1"/>
</dbReference>
<dbReference type="EMBL" id="JAAGNC010000064">
    <property type="protein sequence ID" value="NEC56106.1"/>
    <property type="molecule type" value="Genomic_DNA"/>
</dbReference>
<evidence type="ECO:0000313" key="1">
    <source>
        <dbReference type="EMBL" id="NEC56106.1"/>
    </source>
</evidence>
<dbReference type="InterPro" id="IPR013783">
    <property type="entry name" value="Ig-like_fold"/>
</dbReference>
<evidence type="ECO:0000313" key="2">
    <source>
        <dbReference type="Proteomes" id="UP000470404"/>
    </source>
</evidence>
<accession>A0ABX0BKM2</accession>
<keyword evidence="2" id="KW-1185">Reference proteome</keyword>
<gene>
    <name evidence="1" type="ORF">G3I59_11020</name>
</gene>
<reference evidence="1 2" key="1">
    <citation type="submission" date="2020-01" db="EMBL/GenBank/DDBJ databases">
        <title>Insect and environment-associated Actinomycetes.</title>
        <authorList>
            <person name="Currrie C."/>
            <person name="Chevrette M."/>
            <person name="Carlson C."/>
            <person name="Stubbendieck R."/>
            <person name="Wendt-Pienkowski E."/>
        </authorList>
    </citation>
    <scope>NUCLEOTIDE SEQUENCE [LARGE SCALE GENOMIC DNA]</scope>
    <source>
        <strain evidence="1 2">SID8386</strain>
    </source>
</reference>
<dbReference type="RefSeq" id="WP_157904855.1">
    <property type="nucleotide sequence ID" value="NZ_JAAGNC010000064.1"/>
</dbReference>
<dbReference type="Pfam" id="PF05345">
    <property type="entry name" value="He_PIG"/>
    <property type="match status" value="1"/>
</dbReference>
<dbReference type="Proteomes" id="UP000470404">
    <property type="component" value="Unassembled WGS sequence"/>
</dbReference>
<comment type="caution">
    <text evidence="1">The sequence shown here is derived from an EMBL/GenBank/DDBJ whole genome shotgun (WGS) entry which is preliminary data.</text>
</comment>
<sequence length="44" mass="4577">MTFDPATGIVSGTPARADSRQVTVTVADASGKKAATTLFWFVFG</sequence>
<organism evidence="1 2">
    <name type="scientific">Amycolatopsis rubida</name>
    <dbReference type="NCBI Taxonomy" id="112413"/>
    <lineage>
        <taxon>Bacteria</taxon>
        <taxon>Bacillati</taxon>
        <taxon>Actinomycetota</taxon>
        <taxon>Actinomycetes</taxon>
        <taxon>Pseudonocardiales</taxon>
        <taxon>Pseudonocardiaceae</taxon>
        <taxon>Amycolatopsis</taxon>
    </lineage>
</organism>
<name>A0ABX0BKM2_9PSEU</name>
<proteinExistence type="predicted"/>
<dbReference type="InterPro" id="IPR015919">
    <property type="entry name" value="Cadherin-like_sf"/>
</dbReference>